<evidence type="ECO:0000256" key="1">
    <source>
        <dbReference type="SAM" id="MobiDB-lite"/>
    </source>
</evidence>
<dbReference type="AlphaFoldDB" id="A0AAC8Q661"/>
<dbReference type="EMBL" id="CP011509">
    <property type="protein sequence ID" value="AKJ01664.1"/>
    <property type="molecule type" value="Genomic_DNA"/>
</dbReference>
<gene>
    <name evidence="2" type="ORF">AA314_03290</name>
</gene>
<sequence length="47" mass="5094">MLHAFSPSRDTAHHRGRSSTPPGACVAWRSHSASVRRGPPPLTLCFP</sequence>
<evidence type="ECO:0000313" key="3">
    <source>
        <dbReference type="Proteomes" id="UP000035579"/>
    </source>
</evidence>
<dbReference type="KEGG" id="age:AA314_03290"/>
<accession>A0AAC8Q661</accession>
<dbReference type="Proteomes" id="UP000035579">
    <property type="component" value="Chromosome"/>
</dbReference>
<name>A0AAC8Q661_9BACT</name>
<proteinExistence type="predicted"/>
<evidence type="ECO:0000313" key="2">
    <source>
        <dbReference type="EMBL" id="AKJ01664.1"/>
    </source>
</evidence>
<organism evidence="2 3">
    <name type="scientific">Archangium gephyra</name>
    <dbReference type="NCBI Taxonomy" id="48"/>
    <lineage>
        <taxon>Bacteria</taxon>
        <taxon>Pseudomonadati</taxon>
        <taxon>Myxococcota</taxon>
        <taxon>Myxococcia</taxon>
        <taxon>Myxococcales</taxon>
        <taxon>Cystobacterineae</taxon>
        <taxon>Archangiaceae</taxon>
        <taxon>Archangium</taxon>
    </lineage>
</organism>
<feature type="region of interest" description="Disordered" evidence="1">
    <location>
        <begin position="1"/>
        <end position="25"/>
    </location>
</feature>
<protein>
    <submittedName>
        <fullName evidence="2">Uncharacterized protein</fullName>
    </submittedName>
</protein>
<reference evidence="2 3" key="1">
    <citation type="submission" date="2015-05" db="EMBL/GenBank/DDBJ databases">
        <title>Genome assembly of Archangium gephyra DSM 2261.</title>
        <authorList>
            <person name="Sharma G."/>
            <person name="Subramanian S."/>
        </authorList>
    </citation>
    <scope>NUCLEOTIDE SEQUENCE [LARGE SCALE GENOMIC DNA]</scope>
    <source>
        <strain evidence="2 3">DSM 2261</strain>
    </source>
</reference>